<feature type="chain" id="PRO_5011654958" description="MYXO-CTERM domain-containing protein" evidence="2">
    <location>
        <begin position="20"/>
        <end position="60"/>
    </location>
</feature>
<organism evidence="3 4">
    <name type="scientific">Salipiger thiooxidans</name>
    <dbReference type="NCBI Taxonomy" id="282683"/>
    <lineage>
        <taxon>Bacteria</taxon>
        <taxon>Pseudomonadati</taxon>
        <taxon>Pseudomonadota</taxon>
        <taxon>Alphaproteobacteria</taxon>
        <taxon>Rhodobacterales</taxon>
        <taxon>Roseobacteraceae</taxon>
        <taxon>Salipiger</taxon>
    </lineage>
</organism>
<name>A0A1G7E766_9RHOB</name>
<keyword evidence="4" id="KW-1185">Reference proteome</keyword>
<keyword evidence="1" id="KW-1133">Transmembrane helix</keyword>
<dbReference type="OrthoDB" id="7873230at2"/>
<evidence type="ECO:0000313" key="3">
    <source>
        <dbReference type="EMBL" id="SDE59483.1"/>
    </source>
</evidence>
<dbReference type="AlphaFoldDB" id="A0A1G7E766"/>
<evidence type="ECO:0000313" key="4">
    <source>
        <dbReference type="Proteomes" id="UP000198994"/>
    </source>
</evidence>
<keyword evidence="1" id="KW-0472">Membrane</keyword>
<proteinExistence type="predicted"/>
<sequence>MKKAIALWLASASAAFAHAGHDAALPPDGVAHWLLSPLHGLGVAALAGILWMVIRARRKE</sequence>
<evidence type="ECO:0000256" key="1">
    <source>
        <dbReference type="SAM" id="Phobius"/>
    </source>
</evidence>
<evidence type="ECO:0008006" key="5">
    <source>
        <dbReference type="Google" id="ProtNLM"/>
    </source>
</evidence>
<feature type="transmembrane region" description="Helical" evidence="1">
    <location>
        <begin position="33"/>
        <end position="54"/>
    </location>
</feature>
<dbReference type="EMBL" id="FNAV01000005">
    <property type="protein sequence ID" value="SDE59483.1"/>
    <property type="molecule type" value="Genomic_DNA"/>
</dbReference>
<reference evidence="4" key="1">
    <citation type="submission" date="2016-10" db="EMBL/GenBank/DDBJ databases">
        <authorList>
            <person name="Varghese N."/>
            <person name="Submissions S."/>
        </authorList>
    </citation>
    <scope>NUCLEOTIDE SEQUENCE [LARGE SCALE GENOMIC DNA]</scope>
    <source>
        <strain evidence="4">DSM 10146</strain>
    </source>
</reference>
<gene>
    <name evidence="3" type="ORF">SAMN04488105_105170</name>
</gene>
<accession>A0A1G7E766</accession>
<feature type="signal peptide" evidence="2">
    <location>
        <begin position="1"/>
        <end position="19"/>
    </location>
</feature>
<dbReference type="RefSeq" id="WP_008886831.1">
    <property type="nucleotide sequence ID" value="NZ_FNAV01000005.1"/>
</dbReference>
<dbReference type="STRING" id="282683.SAMN04488105_105170"/>
<keyword evidence="1" id="KW-0812">Transmembrane</keyword>
<evidence type="ECO:0000256" key="2">
    <source>
        <dbReference type="SAM" id="SignalP"/>
    </source>
</evidence>
<protein>
    <recommendedName>
        <fullName evidence="5">MYXO-CTERM domain-containing protein</fullName>
    </recommendedName>
</protein>
<dbReference type="Proteomes" id="UP000198994">
    <property type="component" value="Unassembled WGS sequence"/>
</dbReference>
<keyword evidence="2" id="KW-0732">Signal</keyword>